<accession>A0AAV7L3E8</accession>
<evidence type="ECO:0000313" key="1">
    <source>
        <dbReference type="EMBL" id="KAJ1084962.1"/>
    </source>
</evidence>
<proteinExistence type="predicted"/>
<keyword evidence="2" id="KW-1185">Reference proteome</keyword>
<feature type="non-terminal residue" evidence="1">
    <location>
        <position position="59"/>
    </location>
</feature>
<protein>
    <submittedName>
        <fullName evidence="1">Uncharacterized protein</fullName>
    </submittedName>
</protein>
<comment type="caution">
    <text evidence="1">The sequence shown here is derived from an EMBL/GenBank/DDBJ whole genome shotgun (WGS) entry which is preliminary data.</text>
</comment>
<reference evidence="1" key="1">
    <citation type="journal article" date="2022" name="bioRxiv">
        <title>Sequencing and chromosome-scale assembly of the giantPleurodeles waltlgenome.</title>
        <authorList>
            <person name="Brown T."/>
            <person name="Elewa A."/>
            <person name="Iarovenko S."/>
            <person name="Subramanian E."/>
            <person name="Araus A.J."/>
            <person name="Petzold A."/>
            <person name="Susuki M."/>
            <person name="Suzuki K.-i.T."/>
            <person name="Hayashi T."/>
            <person name="Toyoda A."/>
            <person name="Oliveira C."/>
            <person name="Osipova E."/>
            <person name="Leigh N.D."/>
            <person name="Simon A."/>
            <person name="Yun M.H."/>
        </authorList>
    </citation>
    <scope>NUCLEOTIDE SEQUENCE</scope>
    <source>
        <strain evidence="1">20211129_DDA</strain>
        <tissue evidence="1">Liver</tissue>
    </source>
</reference>
<name>A0AAV7L3E8_PLEWA</name>
<gene>
    <name evidence="1" type="ORF">NDU88_005100</name>
</gene>
<dbReference type="Proteomes" id="UP001066276">
    <property type="component" value="Chromosome 12"/>
</dbReference>
<feature type="non-terminal residue" evidence="1">
    <location>
        <position position="1"/>
    </location>
</feature>
<dbReference type="EMBL" id="JANPWB010000016">
    <property type="protein sequence ID" value="KAJ1084962.1"/>
    <property type="molecule type" value="Genomic_DNA"/>
</dbReference>
<dbReference type="AlphaFoldDB" id="A0AAV7L3E8"/>
<organism evidence="1 2">
    <name type="scientific">Pleurodeles waltl</name>
    <name type="common">Iberian ribbed newt</name>
    <dbReference type="NCBI Taxonomy" id="8319"/>
    <lineage>
        <taxon>Eukaryota</taxon>
        <taxon>Metazoa</taxon>
        <taxon>Chordata</taxon>
        <taxon>Craniata</taxon>
        <taxon>Vertebrata</taxon>
        <taxon>Euteleostomi</taxon>
        <taxon>Amphibia</taxon>
        <taxon>Batrachia</taxon>
        <taxon>Caudata</taxon>
        <taxon>Salamandroidea</taxon>
        <taxon>Salamandridae</taxon>
        <taxon>Pleurodelinae</taxon>
        <taxon>Pleurodeles</taxon>
    </lineage>
</organism>
<evidence type="ECO:0000313" key="2">
    <source>
        <dbReference type="Proteomes" id="UP001066276"/>
    </source>
</evidence>
<sequence length="59" mass="6537">SQKYIVGVKLKCHSAPTLLNPNLQILFAIHGAKHWGYTLQSPQNSNTGLPQHETKCSHT</sequence>